<dbReference type="InterPro" id="IPR012910">
    <property type="entry name" value="Plug_dom"/>
</dbReference>
<evidence type="ECO:0000313" key="10">
    <source>
        <dbReference type="EMBL" id="AUD79896.1"/>
    </source>
</evidence>
<comment type="subcellular location">
    <subcellularLocation>
        <location evidence="1 8">Cell outer membrane</location>
        <topology evidence="1 8">Multi-pass membrane protein</topology>
    </subcellularLocation>
</comment>
<keyword evidence="3 8" id="KW-1134">Transmembrane beta strand</keyword>
<dbReference type="EMBL" id="CP025120">
    <property type="protein sequence ID" value="AUD79896.1"/>
    <property type="molecule type" value="Genomic_DNA"/>
</dbReference>
<dbReference type="InterPro" id="IPR037066">
    <property type="entry name" value="Plug_dom_sf"/>
</dbReference>
<dbReference type="GO" id="GO:0044718">
    <property type="term" value="P:siderophore transmembrane transport"/>
    <property type="evidence" value="ECO:0007669"/>
    <property type="project" value="TreeGrafter"/>
</dbReference>
<accession>A0A2K9AHP1</accession>
<dbReference type="InterPro" id="IPR000531">
    <property type="entry name" value="Beta-barrel_TonB"/>
</dbReference>
<comment type="similarity">
    <text evidence="8 9">Belongs to the TonB-dependent receptor family.</text>
</comment>
<evidence type="ECO:0000256" key="7">
    <source>
        <dbReference type="ARBA" id="ARBA00023237"/>
    </source>
</evidence>
<keyword evidence="11" id="KW-1185">Reference proteome</keyword>
<dbReference type="RefSeq" id="WP_106647685.1">
    <property type="nucleotide sequence ID" value="NZ_BMGO01000001.1"/>
</dbReference>
<keyword evidence="2 8" id="KW-0813">Transport</keyword>
<sequence>MKYSAIALLLSAALTQQAQAADNSNLSGVLQDNEGKPLANVEIFISSENQSVTTDENGRFEFKGLETGRYVLDIKGGNQGHINKAVQHTGDNLTVTVDFSDTQTLVITGNPLEHTILEMAAPAVIVSGDELTQKRGANIGETLAEVPGVNLSGFGAGAGRPVIRGQQGNRVTVLSNNSSTQDASNASPDHWIAAEPLLAKRVEILKGPATLLYGGGAVGGAVNVVDNRIPTELPDGVEGGVEVRLGDSATGERSTVGTLSTANGGLAFNIDAFKSETDEYQIPGYAESSYLHALEEAEGEAGHDEEAAGYLENSDTDSKGGSVGFSYISDAGYWGISYSDYERNYGLPGHAEHHEEEEIPGEEHGEEAVRLDLRQQRWDMKGRWNDPFEGFRSLSVQFASTDYKHQEIEGAEIGTTFLNDAQETRLELVHDSWGGWQGAFGLQYSDSDFVTIGDEAYIPPSNTEKLGLFWLEEYEVGHWHTELGARYDKQTITTDMFGQRDDNALSLAIGSLWHLDENWTLPINITRAQRLAAVEELYSNAGNTEETYVPHLATASIEVGNPGLDKETANNIDIGIRYNSDSVSASVAIFHNRINDFIYLAHEEHEPAPGEVHAHEELPVFVYTQADAVFEGAEAEIDWRFAGDGLAVWKAGLFGDYTSAELKSGPYLPRTPAKRLGGSVGLDYDMFTSNLSATKVFDQDHLAEDELPTDGYTLVNLDLGYNVFFDESELFLFLRGQNLTDAEIRDHSSFLKDRAPRAGRSLIAGFRWTF</sequence>
<keyword evidence="5 9" id="KW-0798">TonB box</keyword>
<dbReference type="Pfam" id="PF07715">
    <property type="entry name" value="Plug"/>
    <property type="match status" value="1"/>
</dbReference>
<reference evidence="10 11" key="1">
    <citation type="submission" date="2017-12" db="EMBL/GenBank/DDBJ databases">
        <title>Kangiella profundi FT102 completed genome.</title>
        <authorList>
            <person name="Xu J."/>
            <person name="Wang J."/>
            <person name="Lu Y."/>
        </authorList>
    </citation>
    <scope>NUCLEOTIDE SEQUENCE [LARGE SCALE GENOMIC DNA]</scope>
    <source>
        <strain evidence="10 11">FT102</strain>
    </source>
</reference>
<dbReference type="SUPFAM" id="SSF56935">
    <property type="entry name" value="Porins"/>
    <property type="match status" value="1"/>
</dbReference>
<proteinExistence type="inferred from homology"/>
<dbReference type="SUPFAM" id="SSF49464">
    <property type="entry name" value="Carboxypeptidase regulatory domain-like"/>
    <property type="match status" value="1"/>
</dbReference>
<dbReference type="Pfam" id="PF13620">
    <property type="entry name" value="CarboxypepD_reg"/>
    <property type="match status" value="1"/>
</dbReference>
<dbReference type="PANTHER" id="PTHR30069">
    <property type="entry name" value="TONB-DEPENDENT OUTER MEMBRANE RECEPTOR"/>
    <property type="match status" value="1"/>
</dbReference>
<keyword evidence="7 8" id="KW-0998">Cell outer membrane</keyword>
<dbReference type="Pfam" id="PF00593">
    <property type="entry name" value="TonB_dep_Rec_b-barrel"/>
    <property type="match status" value="1"/>
</dbReference>
<evidence type="ECO:0000256" key="4">
    <source>
        <dbReference type="ARBA" id="ARBA00022692"/>
    </source>
</evidence>
<evidence type="ECO:0000256" key="5">
    <source>
        <dbReference type="ARBA" id="ARBA00023077"/>
    </source>
</evidence>
<evidence type="ECO:0000256" key="8">
    <source>
        <dbReference type="PROSITE-ProRule" id="PRU01360"/>
    </source>
</evidence>
<evidence type="ECO:0000256" key="2">
    <source>
        <dbReference type="ARBA" id="ARBA00022448"/>
    </source>
</evidence>
<dbReference type="PANTHER" id="PTHR30069:SF40">
    <property type="entry name" value="TONB-DEPENDENT RECEPTOR NMB0964-RELATED"/>
    <property type="match status" value="1"/>
</dbReference>
<organism evidence="10 11">
    <name type="scientific">Kangiella profundi</name>
    <dbReference type="NCBI Taxonomy" id="1561924"/>
    <lineage>
        <taxon>Bacteria</taxon>
        <taxon>Pseudomonadati</taxon>
        <taxon>Pseudomonadota</taxon>
        <taxon>Gammaproteobacteria</taxon>
        <taxon>Kangiellales</taxon>
        <taxon>Kangiellaceae</taxon>
        <taxon>Kangiella</taxon>
    </lineage>
</organism>
<dbReference type="Gene3D" id="2.170.130.10">
    <property type="entry name" value="TonB-dependent receptor, plug domain"/>
    <property type="match status" value="1"/>
</dbReference>
<gene>
    <name evidence="10" type="ORF">CW740_11795</name>
</gene>
<dbReference type="AlphaFoldDB" id="A0A2K9AHP1"/>
<keyword evidence="4 8" id="KW-0812">Transmembrane</keyword>
<dbReference type="Gene3D" id="2.40.170.20">
    <property type="entry name" value="TonB-dependent receptor, beta-barrel domain"/>
    <property type="match status" value="1"/>
</dbReference>
<evidence type="ECO:0000313" key="11">
    <source>
        <dbReference type="Proteomes" id="UP000232693"/>
    </source>
</evidence>
<evidence type="ECO:0000256" key="3">
    <source>
        <dbReference type="ARBA" id="ARBA00022452"/>
    </source>
</evidence>
<dbReference type="Proteomes" id="UP000232693">
    <property type="component" value="Chromosome"/>
</dbReference>
<evidence type="ECO:0000256" key="6">
    <source>
        <dbReference type="ARBA" id="ARBA00023136"/>
    </source>
</evidence>
<dbReference type="KEGG" id="kpd:CW740_11795"/>
<dbReference type="GO" id="GO:0015344">
    <property type="term" value="F:siderophore uptake transmembrane transporter activity"/>
    <property type="evidence" value="ECO:0007669"/>
    <property type="project" value="TreeGrafter"/>
</dbReference>
<protein>
    <submittedName>
        <fullName evidence="10">TonB-dependent receptor</fullName>
    </submittedName>
</protein>
<keyword evidence="6 8" id="KW-0472">Membrane</keyword>
<dbReference type="OrthoDB" id="9795928at2"/>
<dbReference type="InterPro" id="IPR036942">
    <property type="entry name" value="Beta-barrel_TonB_sf"/>
</dbReference>
<dbReference type="InterPro" id="IPR039426">
    <property type="entry name" value="TonB-dep_rcpt-like"/>
</dbReference>
<evidence type="ECO:0000256" key="1">
    <source>
        <dbReference type="ARBA" id="ARBA00004571"/>
    </source>
</evidence>
<name>A0A2K9AHP1_9GAMM</name>
<dbReference type="PROSITE" id="PS52016">
    <property type="entry name" value="TONB_DEPENDENT_REC_3"/>
    <property type="match status" value="1"/>
</dbReference>
<keyword evidence="10" id="KW-0675">Receptor</keyword>
<dbReference type="Gene3D" id="2.60.40.1120">
    <property type="entry name" value="Carboxypeptidase-like, regulatory domain"/>
    <property type="match status" value="1"/>
</dbReference>
<dbReference type="InterPro" id="IPR008969">
    <property type="entry name" value="CarboxyPept-like_regulatory"/>
</dbReference>
<dbReference type="GO" id="GO:0009279">
    <property type="term" value="C:cell outer membrane"/>
    <property type="evidence" value="ECO:0007669"/>
    <property type="project" value="UniProtKB-SubCell"/>
</dbReference>
<evidence type="ECO:0000256" key="9">
    <source>
        <dbReference type="RuleBase" id="RU003357"/>
    </source>
</evidence>